<organism evidence="2 3">
    <name type="scientific">Caulobacter hibisci</name>
    <dbReference type="NCBI Taxonomy" id="2035993"/>
    <lineage>
        <taxon>Bacteria</taxon>
        <taxon>Pseudomonadati</taxon>
        <taxon>Pseudomonadota</taxon>
        <taxon>Alphaproteobacteria</taxon>
        <taxon>Caulobacterales</taxon>
        <taxon>Caulobacteraceae</taxon>
        <taxon>Caulobacter</taxon>
    </lineage>
</organism>
<dbReference type="EMBL" id="JADWOX010000014">
    <property type="protein sequence ID" value="MBI1685579.1"/>
    <property type="molecule type" value="Genomic_DNA"/>
</dbReference>
<keyword evidence="1" id="KW-0472">Membrane</keyword>
<feature type="transmembrane region" description="Helical" evidence="1">
    <location>
        <begin position="153"/>
        <end position="170"/>
    </location>
</feature>
<feature type="transmembrane region" description="Helical" evidence="1">
    <location>
        <begin position="210"/>
        <end position="230"/>
    </location>
</feature>
<proteinExistence type="predicted"/>
<accession>A0ABS0T146</accession>
<reference evidence="2 3" key="1">
    <citation type="submission" date="2020-11" db="EMBL/GenBank/DDBJ databases">
        <title>genome sequence of strain KACC 18849.</title>
        <authorList>
            <person name="Gao J."/>
            <person name="Zhang X."/>
        </authorList>
    </citation>
    <scope>NUCLEOTIDE SEQUENCE [LARGE SCALE GENOMIC DNA]</scope>
    <source>
        <strain evidence="2 3">KACC 18849</strain>
    </source>
</reference>
<keyword evidence="1" id="KW-0812">Transmembrane</keyword>
<name>A0ABS0T146_9CAUL</name>
<feature type="transmembrane region" description="Helical" evidence="1">
    <location>
        <begin position="6"/>
        <end position="26"/>
    </location>
</feature>
<gene>
    <name evidence="2" type="ORF">I4Q42_18065</name>
</gene>
<dbReference type="RefSeq" id="WP_198577487.1">
    <property type="nucleotide sequence ID" value="NZ_JADWOX010000014.1"/>
</dbReference>
<feature type="transmembrane region" description="Helical" evidence="1">
    <location>
        <begin position="120"/>
        <end position="141"/>
    </location>
</feature>
<feature type="transmembrane region" description="Helical" evidence="1">
    <location>
        <begin position="38"/>
        <end position="57"/>
    </location>
</feature>
<evidence type="ECO:0000256" key="1">
    <source>
        <dbReference type="SAM" id="Phobius"/>
    </source>
</evidence>
<feature type="transmembrane region" description="Helical" evidence="1">
    <location>
        <begin position="63"/>
        <end position="82"/>
    </location>
</feature>
<dbReference type="Proteomes" id="UP000639859">
    <property type="component" value="Unassembled WGS sequence"/>
</dbReference>
<feature type="transmembrane region" description="Helical" evidence="1">
    <location>
        <begin position="94"/>
        <end position="114"/>
    </location>
</feature>
<evidence type="ECO:0000313" key="3">
    <source>
        <dbReference type="Proteomes" id="UP000639859"/>
    </source>
</evidence>
<keyword evidence="3" id="KW-1185">Reference proteome</keyword>
<keyword evidence="1" id="KW-1133">Transmembrane helix</keyword>
<sequence length="397" mass="40834">MIRIDAQACLDALGAVGLLAYALTLAVRRWEGPLAPRLILLFGLMAAFYALRSLYAFTGVEGLQIGAFAAVALTPVAALLLAEGVLRRHAPKALKLAVMAASAVAVGFALLTAWDMGFDARMGLAAPIGLSLLAILALLGARDRGQLSAGENRVVGALALGLAVSLPLMLTDFVRLVNAPLGLSAIGVLLIVLVILTAGSGEPRGAVVEVPLLLALAAGLGLGLARALAIGGAADLVRLCALILAGLIAASLLTRLLAVSARRDRLGLRQRLAEADTRSLAAFLADLGEEPLLKDMTILREGDLVDHGPATLAETLARAPIWSLERLKAGEARASQTESEPLIDLLERGGATHLGLLSMAPVRIGLIQLSGLSGGEAAETDLALAFRLARLSAGGKS</sequence>
<protein>
    <submittedName>
        <fullName evidence="2">Uncharacterized protein</fullName>
    </submittedName>
</protein>
<feature type="transmembrane region" description="Helical" evidence="1">
    <location>
        <begin position="236"/>
        <end position="258"/>
    </location>
</feature>
<comment type="caution">
    <text evidence="2">The sequence shown here is derived from an EMBL/GenBank/DDBJ whole genome shotgun (WGS) entry which is preliminary data.</text>
</comment>
<evidence type="ECO:0000313" key="2">
    <source>
        <dbReference type="EMBL" id="MBI1685579.1"/>
    </source>
</evidence>
<feature type="transmembrane region" description="Helical" evidence="1">
    <location>
        <begin position="176"/>
        <end position="198"/>
    </location>
</feature>